<feature type="repeat" description="PPR" evidence="3">
    <location>
        <begin position="499"/>
        <end position="533"/>
    </location>
</feature>
<dbReference type="Pfam" id="PF12854">
    <property type="entry name" value="PPR_1"/>
    <property type="match status" value="2"/>
</dbReference>
<dbReference type="InterPro" id="IPR011990">
    <property type="entry name" value="TPR-like_helical_dom_sf"/>
</dbReference>
<comment type="similarity">
    <text evidence="1">Belongs to the PPR family. P subfamily.</text>
</comment>
<keyword evidence="2" id="KW-0677">Repeat</keyword>
<name>A0A835KAI0_9ROSI</name>
<sequence length="1143" mass="129442">MNGGMATPQVFCKTSNLKPKTESAALLHPSSAAPLVWSSPLKFVTELNQGVKALLECAVMEASKENGKNIFKETGNRSIFSAEHERQASRDNSLHEIGGQCAHFRLQVMSSSKLLTRFISNSRSFSTASFPSMTSTSTPAITHTDTAKHDDQQQPLQSHKIVDTLYNLKNQPHLAFSIFSQLKHPDIPAYAAIIRILCQWGLHKMLHSIFLQIHYNNNDFSFDISHLLDTLSLPHHIDFDLENEDTVKHHSSFLIRVYDALVKSYVTAGMVDEAIDALFQFKRRGFLPHIFTFNYLMNKLIENGRVDAALAIYKQLKSLGLSPNDYTYSIIIKAFCRKGSLVEASNVFQEMELCGVIPNAYAYTTYIEGLCANQRSDLGYQVLQAWKEGNIPIDVYAYVAVIRGFCNEMKMDRAEVVLGEMEKQELISDARCYSELIRGYCKVGDLSKALALHNDMESKGIKTNCVIVSTVLQYFCEKGMLSQVVEGFKRFQDLRIFLDEVSYNIVVDALCKQEKVDQAVALLDEMKGKQMDMDIMHYTTLINGYCNVGKLVDAFRVFEEMEGKGLKPDVVTYNILLAAFSRRGLANEALKLYDYMKSQDLKPTAITHNVMIEGLCIGGKVTEAEEFFCNIEDKSLNNYGAMITGYCEAKHTEKASELFFELSQKGLLMDRGYIYKLLEKLCEEGEKDRALWLLRTMLDLNMEPSKDMYGKVITACYRAGDMRNAETVFGILRKSGLTPDIFTYTTMINICCRQNRLSEAHNLFQDMKHRGIKPDLVTFTVLLDGHLKRVQSEAFARKSKEVKLAASSIWKEMQNTEIRPDVICYTALIDGHCKVYRLEDAIGLYDEMIYRGVEPDIATCTALLSGCRNRRDVDMVDHIPCQKFVLEIQSTTVCRAEPTFTQPRSYLHGQMEVIMIDSPNAVNDLYYHAFRLANEGISTLSLRDVASKEETKMHKSNQTSRVCKWIYSNFIGIVKFFVKVLIHLSCIAAFFFLVTAPPLLCFDRNSSVRPAEIALGVLDYLYTKLNRVSCARWRHPDTNVPGGSTDDRGLRICLQTFARISKEGGEDSESLHKFLINTIMQRKVMDLKRAHNFGIDSSSDLVQEHMKTSSVDELPLQGTFCPENPAITVYQTFVIRIEISGKH</sequence>
<keyword evidence="4" id="KW-0812">Transmembrane</keyword>
<dbReference type="InterPro" id="IPR002885">
    <property type="entry name" value="PPR_rpt"/>
</dbReference>
<feature type="repeat" description="PPR" evidence="3">
    <location>
        <begin position="821"/>
        <end position="855"/>
    </location>
</feature>
<evidence type="ECO:0000256" key="2">
    <source>
        <dbReference type="ARBA" id="ARBA00022737"/>
    </source>
</evidence>
<feature type="repeat" description="PPR" evidence="3">
    <location>
        <begin position="394"/>
        <end position="428"/>
    </location>
</feature>
<dbReference type="PANTHER" id="PTHR47941">
    <property type="entry name" value="PENTATRICOPEPTIDE REPEAT-CONTAINING PROTEIN 3, MITOCHONDRIAL"/>
    <property type="match status" value="1"/>
</dbReference>
<feature type="repeat" description="PPR" evidence="3">
    <location>
        <begin position="569"/>
        <end position="603"/>
    </location>
</feature>
<evidence type="ECO:0000256" key="1">
    <source>
        <dbReference type="ARBA" id="ARBA00007626"/>
    </source>
</evidence>
<feature type="repeat" description="PPR" evidence="3">
    <location>
        <begin position="635"/>
        <end position="669"/>
    </location>
</feature>
<dbReference type="NCBIfam" id="TIGR00756">
    <property type="entry name" value="PPR"/>
    <property type="match status" value="12"/>
</dbReference>
<proteinExistence type="inferred from homology"/>
<feature type="repeat" description="PPR" evidence="3">
    <location>
        <begin position="289"/>
        <end position="323"/>
    </location>
</feature>
<dbReference type="Pfam" id="PF01535">
    <property type="entry name" value="PPR"/>
    <property type="match status" value="3"/>
</dbReference>
<dbReference type="Pfam" id="PF13041">
    <property type="entry name" value="PPR_2"/>
    <property type="match status" value="5"/>
</dbReference>
<feature type="repeat" description="PPR" evidence="3">
    <location>
        <begin position="324"/>
        <end position="358"/>
    </location>
</feature>
<evidence type="ECO:0000256" key="3">
    <source>
        <dbReference type="PROSITE-ProRule" id="PRU00708"/>
    </source>
</evidence>
<feature type="repeat" description="PPR" evidence="3">
    <location>
        <begin position="254"/>
        <end position="288"/>
    </location>
</feature>
<evidence type="ECO:0000313" key="6">
    <source>
        <dbReference type="Proteomes" id="UP000657918"/>
    </source>
</evidence>
<gene>
    <name evidence="5" type="ORF">SADUNF_Sadunf04G0046000</name>
</gene>
<dbReference type="PROSITE" id="PS51375">
    <property type="entry name" value="PPR"/>
    <property type="match status" value="12"/>
</dbReference>
<accession>A0A835KAI0</accession>
<dbReference type="Pfam" id="PF13812">
    <property type="entry name" value="PPR_3"/>
    <property type="match status" value="1"/>
</dbReference>
<dbReference type="EMBL" id="JADGMS010000004">
    <property type="protein sequence ID" value="KAF9683742.1"/>
    <property type="molecule type" value="Genomic_DNA"/>
</dbReference>
<dbReference type="AlphaFoldDB" id="A0A835KAI0"/>
<keyword evidence="6" id="KW-1185">Reference proteome</keyword>
<comment type="caution">
    <text evidence="5">The sequence shown here is derived from an EMBL/GenBank/DDBJ whole genome shotgun (WGS) entry which is preliminary data.</text>
</comment>
<feature type="repeat" description="PPR" evidence="3">
    <location>
        <begin position="429"/>
        <end position="463"/>
    </location>
</feature>
<reference evidence="5 6" key="1">
    <citation type="submission" date="2020-10" db="EMBL/GenBank/DDBJ databases">
        <title>Plant Genome Project.</title>
        <authorList>
            <person name="Zhang R.-G."/>
        </authorList>
    </citation>
    <scope>NUCLEOTIDE SEQUENCE [LARGE SCALE GENOMIC DNA]</scope>
    <source>
        <strain evidence="5">FAFU-HL-1</strain>
        <tissue evidence="5">Leaf</tissue>
    </source>
</reference>
<dbReference type="Gene3D" id="1.25.40.10">
    <property type="entry name" value="Tetratricopeptide repeat domain"/>
    <property type="match status" value="6"/>
</dbReference>
<evidence type="ECO:0000313" key="5">
    <source>
        <dbReference type="EMBL" id="KAF9683742.1"/>
    </source>
</evidence>
<dbReference type="OrthoDB" id="185373at2759"/>
<protein>
    <recommendedName>
        <fullName evidence="7">Pentacotripeptide-repeat region of PRORP domain-containing protein</fullName>
    </recommendedName>
</protein>
<evidence type="ECO:0000256" key="4">
    <source>
        <dbReference type="SAM" id="Phobius"/>
    </source>
</evidence>
<feature type="repeat" description="PPR" evidence="3">
    <location>
        <begin position="534"/>
        <end position="568"/>
    </location>
</feature>
<evidence type="ECO:0008006" key="7">
    <source>
        <dbReference type="Google" id="ProtNLM"/>
    </source>
</evidence>
<keyword evidence="4" id="KW-0472">Membrane</keyword>
<feature type="transmembrane region" description="Helical" evidence="4">
    <location>
        <begin position="976"/>
        <end position="1000"/>
    </location>
</feature>
<feature type="repeat" description="PPR" evidence="3">
    <location>
        <begin position="705"/>
        <end position="739"/>
    </location>
</feature>
<organism evidence="5 6">
    <name type="scientific">Salix dunnii</name>
    <dbReference type="NCBI Taxonomy" id="1413687"/>
    <lineage>
        <taxon>Eukaryota</taxon>
        <taxon>Viridiplantae</taxon>
        <taxon>Streptophyta</taxon>
        <taxon>Embryophyta</taxon>
        <taxon>Tracheophyta</taxon>
        <taxon>Spermatophyta</taxon>
        <taxon>Magnoliopsida</taxon>
        <taxon>eudicotyledons</taxon>
        <taxon>Gunneridae</taxon>
        <taxon>Pentapetalae</taxon>
        <taxon>rosids</taxon>
        <taxon>fabids</taxon>
        <taxon>Malpighiales</taxon>
        <taxon>Salicaceae</taxon>
        <taxon>Saliceae</taxon>
        <taxon>Salix</taxon>
    </lineage>
</organism>
<keyword evidence="4" id="KW-1133">Transmembrane helix</keyword>
<dbReference type="Proteomes" id="UP000657918">
    <property type="component" value="Chromosome 4"/>
</dbReference>
<feature type="repeat" description="PPR" evidence="3">
    <location>
        <begin position="740"/>
        <end position="774"/>
    </location>
</feature>